<dbReference type="Gene3D" id="1.10.10.10">
    <property type="entry name" value="Winged helix-like DNA-binding domain superfamily/Winged helix DNA-binding domain"/>
    <property type="match status" value="1"/>
</dbReference>
<keyword evidence="1" id="KW-0805">Transcription regulation</keyword>
<keyword evidence="6" id="KW-1185">Reference proteome</keyword>
<dbReference type="PANTHER" id="PTHR38445:SF9">
    <property type="entry name" value="HTH-TYPE TRANSCRIPTIONAL REPRESSOR YTRA"/>
    <property type="match status" value="1"/>
</dbReference>
<keyword evidence="2" id="KW-0238">DNA-binding</keyword>
<dbReference type="InterPro" id="IPR036390">
    <property type="entry name" value="WH_DNA-bd_sf"/>
</dbReference>
<dbReference type="SUPFAM" id="SSF46785">
    <property type="entry name" value="Winged helix' DNA-binding domain"/>
    <property type="match status" value="1"/>
</dbReference>
<evidence type="ECO:0000259" key="4">
    <source>
        <dbReference type="PROSITE" id="PS50949"/>
    </source>
</evidence>
<dbReference type="InterPro" id="IPR036388">
    <property type="entry name" value="WH-like_DNA-bd_sf"/>
</dbReference>
<dbReference type="OrthoDB" id="9801546at2"/>
<evidence type="ECO:0000256" key="1">
    <source>
        <dbReference type="ARBA" id="ARBA00023015"/>
    </source>
</evidence>
<accession>A0A2T1GN26</accession>
<evidence type="ECO:0000256" key="2">
    <source>
        <dbReference type="ARBA" id="ARBA00023125"/>
    </source>
</evidence>
<dbReference type="GO" id="GO:0003677">
    <property type="term" value="F:DNA binding"/>
    <property type="evidence" value="ECO:0007669"/>
    <property type="project" value="UniProtKB-KW"/>
</dbReference>
<dbReference type="RefSeq" id="WP_106299582.1">
    <property type="nucleotide sequence ID" value="NZ_PVWO01000008.1"/>
</dbReference>
<dbReference type="PROSITE" id="PS50949">
    <property type="entry name" value="HTH_GNTR"/>
    <property type="match status" value="1"/>
</dbReference>
<reference evidence="5 6" key="1">
    <citation type="submission" date="2018-03" db="EMBL/GenBank/DDBJ databases">
        <title>The ancient ancestry and fast evolution of plastids.</title>
        <authorList>
            <person name="Moore K.R."/>
            <person name="Magnabosco C."/>
            <person name="Momper L."/>
            <person name="Gold D.A."/>
            <person name="Bosak T."/>
            <person name="Fournier G.P."/>
        </authorList>
    </citation>
    <scope>NUCLEOTIDE SEQUENCE [LARGE SCALE GENOMIC DNA]</scope>
    <source>
        <strain evidence="5 6">CCALA 037</strain>
    </source>
</reference>
<name>A0A2T1GN26_9CYAN</name>
<dbReference type="AlphaFoldDB" id="A0A2T1GN26"/>
<feature type="domain" description="HTH gntR-type" evidence="4">
    <location>
        <begin position="11"/>
        <end position="79"/>
    </location>
</feature>
<dbReference type="GO" id="GO:0003700">
    <property type="term" value="F:DNA-binding transcription factor activity"/>
    <property type="evidence" value="ECO:0007669"/>
    <property type="project" value="InterPro"/>
</dbReference>
<sequence length="332" mass="36630">MQFHIQTDSEIPVSKQLYDQMLFAIASRQFSPGHRLPSTRQLAMQTGLHRNTIGKVYSQLEHTGLVESVPGSGIYVRSLGHESNHLVVDSQIDPRLSALDLVSQSLNTLLAQGYSLNQARELFLTEIDWRWRCSARVFVTVPRNDAGAGELMLQELQQSLGIPVQLVTLDKLEAQLAQSRAATVVTSRYHIGSVESKLAASEVVAPRSIRVIPVDLQDYEKELALIKTLPTNSYVGIVSLSGGILAVAEMMVHSMRGEDLLVMACQTKDNYKLNATIRRAHTIISDKASLNIVHEAIEAAGDDLIRIPQVVESESYIGVKSINLLKRELGLV</sequence>
<organism evidence="5 6">
    <name type="scientific">Chamaesiphon polymorphus CCALA 037</name>
    <dbReference type="NCBI Taxonomy" id="2107692"/>
    <lineage>
        <taxon>Bacteria</taxon>
        <taxon>Bacillati</taxon>
        <taxon>Cyanobacteriota</taxon>
        <taxon>Cyanophyceae</taxon>
        <taxon>Gomontiellales</taxon>
        <taxon>Chamaesiphonaceae</taxon>
        <taxon>Chamaesiphon</taxon>
    </lineage>
</organism>
<dbReference type="Pfam" id="PF00392">
    <property type="entry name" value="GntR"/>
    <property type="match status" value="1"/>
</dbReference>
<keyword evidence="3" id="KW-0804">Transcription</keyword>
<dbReference type="SMART" id="SM00345">
    <property type="entry name" value="HTH_GNTR"/>
    <property type="match status" value="1"/>
</dbReference>
<comment type="caution">
    <text evidence="5">The sequence shown here is derived from an EMBL/GenBank/DDBJ whole genome shotgun (WGS) entry which is preliminary data.</text>
</comment>
<evidence type="ECO:0000313" key="5">
    <source>
        <dbReference type="EMBL" id="PSB59322.1"/>
    </source>
</evidence>
<dbReference type="CDD" id="cd07377">
    <property type="entry name" value="WHTH_GntR"/>
    <property type="match status" value="1"/>
</dbReference>
<evidence type="ECO:0000256" key="3">
    <source>
        <dbReference type="ARBA" id="ARBA00023163"/>
    </source>
</evidence>
<dbReference type="Proteomes" id="UP000238937">
    <property type="component" value="Unassembled WGS sequence"/>
</dbReference>
<gene>
    <name evidence="5" type="ORF">C7B77_01375</name>
</gene>
<dbReference type="EMBL" id="PVWO01000008">
    <property type="protein sequence ID" value="PSB59322.1"/>
    <property type="molecule type" value="Genomic_DNA"/>
</dbReference>
<protein>
    <submittedName>
        <fullName evidence="5">GntR family transcriptional regulator</fullName>
    </submittedName>
</protein>
<proteinExistence type="predicted"/>
<evidence type="ECO:0000313" key="6">
    <source>
        <dbReference type="Proteomes" id="UP000238937"/>
    </source>
</evidence>
<dbReference type="InterPro" id="IPR000524">
    <property type="entry name" value="Tscrpt_reg_HTH_GntR"/>
</dbReference>
<dbReference type="PANTHER" id="PTHR38445">
    <property type="entry name" value="HTH-TYPE TRANSCRIPTIONAL REPRESSOR YTRA"/>
    <property type="match status" value="1"/>
</dbReference>